<gene>
    <name evidence="6" type="ORF">AW09_003444</name>
</gene>
<keyword evidence="3" id="KW-1133">Transmembrane helix</keyword>
<dbReference type="Pfam" id="PF01925">
    <property type="entry name" value="TauE"/>
    <property type="match status" value="1"/>
</dbReference>
<sequence>MPLTLLAGLGHWLIGSVDWSLLGSLLLGSLPGIWLGSHASAKVPDRILRPILAGMLVLIGSKLIAQ</sequence>
<dbReference type="GO" id="GO:0005886">
    <property type="term" value="C:plasma membrane"/>
    <property type="evidence" value="ECO:0007669"/>
    <property type="project" value="UniProtKB-SubCell"/>
</dbReference>
<keyword evidence="4" id="KW-0472">Membrane</keyword>
<evidence type="ECO:0000313" key="6">
    <source>
        <dbReference type="EMBL" id="KFB71440.1"/>
    </source>
</evidence>
<comment type="subcellular location">
    <subcellularLocation>
        <location evidence="5">Cell membrane</location>
        <topology evidence="5">Multi-pass membrane protein</topology>
    </subcellularLocation>
    <subcellularLocation>
        <location evidence="1">Membrane</location>
        <topology evidence="1">Multi-pass membrane protein</topology>
    </subcellularLocation>
</comment>
<protein>
    <recommendedName>
        <fullName evidence="5">Probable membrane transporter protein</fullName>
    </recommendedName>
</protein>
<dbReference type="EMBL" id="JDVG02000544">
    <property type="protein sequence ID" value="KFB71440.1"/>
    <property type="molecule type" value="Genomic_DNA"/>
</dbReference>
<accession>A0A080LUV5</accession>
<evidence type="ECO:0000256" key="3">
    <source>
        <dbReference type="ARBA" id="ARBA00022989"/>
    </source>
</evidence>
<evidence type="ECO:0000313" key="7">
    <source>
        <dbReference type="Proteomes" id="UP000020077"/>
    </source>
</evidence>
<organism evidence="6 7">
    <name type="scientific">Candidatus Accumulibacter phosphatis</name>
    <dbReference type="NCBI Taxonomy" id="327160"/>
    <lineage>
        <taxon>Bacteria</taxon>
        <taxon>Pseudomonadati</taxon>
        <taxon>Pseudomonadota</taxon>
        <taxon>Betaproteobacteria</taxon>
        <taxon>Candidatus Accumulibacter</taxon>
    </lineage>
</organism>
<keyword evidence="5" id="KW-1003">Cell membrane</keyword>
<comment type="caution">
    <text evidence="6">The sequence shown here is derived from an EMBL/GenBank/DDBJ whole genome shotgun (WGS) entry which is preliminary data.</text>
</comment>
<evidence type="ECO:0000256" key="2">
    <source>
        <dbReference type="ARBA" id="ARBA00022692"/>
    </source>
</evidence>
<dbReference type="Proteomes" id="UP000020077">
    <property type="component" value="Unassembled WGS sequence"/>
</dbReference>
<proteinExistence type="inferred from homology"/>
<evidence type="ECO:0000256" key="1">
    <source>
        <dbReference type="ARBA" id="ARBA00004141"/>
    </source>
</evidence>
<evidence type="ECO:0000256" key="4">
    <source>
        <dbReference type="ARBA" id="ARBA00023136"/>
    </source>
</evidence>
<comment type="similarity">
    <text evidence="5">Belongs to the 4-toluene sulfonate uptake permease (TSUP) (TC 2.A.102) family.</text>
</comment>
<dbReference type="AlphaFoldDB" id="A0A080LUV5"/>
<reference evidence="6 7" key="1">
    <citation type="submission" date="2014-02" db="EMBL/GenBank/DDBJ databases">
        <title>Expanding our view of genomic diversity in Candidatus Accumulibacter clades.</title>
        <authorList>
            <person name="Skennerton C.T."/>
            <person name="Barr J.J."/>
            <person name="Slater F.R."/>
            <person name="Bond P.L."/>
            <person name="Tyson G.W."/>
        </authorList>
    </citation>
    <scope>NUCLEOTIDE SEQUENCE [LARGE SCALE GENOMIC DNA]</scope>
    <source>
        <strain evidence="7">BA-91</strain>
    </source>
</reference>
<evidence type="ECO:0000256" key="5">
    <source>
        <dbReference type="RuleBase" id="RU363041"/>
    </source>
</evidence>
<dbReference type="InterPro" id="IPR002781">
    <property type="entry name" value="TM_pro_TauE-like"/>
</dbReference>
<name>A0A080LUV5_9PROT</name>
<keyword evidence="2" id="KW-0812">Transmembrane</keyword>